<dbReference type="Proteomes" id="UP001064632">
    <property type="component" value="Chromosome"/>
</dbReference>
<dbReference type="PANTHER" id="PTHR34817">
    <property type="entry name" value="NUCLEOTIDYLTRANSFERASE"/>
    <property type="match status" value="1"/>
</dbReference>
<gene>
    <name evidence="1" type="ORF">N4264_05265</name>
</gene>
<dbReference type="InterPro" id="IPR018775">
    <property type="entry name" value="RlaP"/>
</dbReference>
<name>A0ABY6BH01_9GAMM</name>
<dbReference type="Pfam" id="PF10127">
    <property type="entry name" value="RlaP"/>
    <property type="match status" value="1"/>
</dbReference>
<sequence length="260" mass="29610">MTRAIDEAISSAIDTLERERNIRVLMAVESGSRAWGFASPDSDYDVRFVYAHRRDWYLRLAEPKDVIEAMLPGDLDLSGWDVRKALRLFADGNVALCEWLDSPIVYRERDGFMDALRATLPACYQPSRAYFHYWATARKMYAEHLAGDQVTLKKVFYCLRALLCCRWIARTLTQPPTDFARLLAGEDASTQERTWIGVLQERKTLAVEGQREPLDPAVRQWLVDAIAAGQAIGESLRARTPPDRAALDALFLSVWRQSPE</sequence>
<proteinExistence type="predicted"/>
<dbReference type="SUPFAM" id="SSF81301">
    <property type="entry name" value="Nucleotidyltransferase"/>
    <property type="match status" value="1"/>
</dbReference>
<keyword evidence="2" id="KW-1185">Reference proteome</keyword>
<accession>A0ABY6BH01</accession>
<dbReference type="InterPro" id="IPR043519">
    <property type="entry name" value="NT_sf"/>
</dbReference>
<reference evidence="1" key="1">
    <citation type="submission" date="2022-09" db="EMBL/GenBank/DDBJ databases">
        <title>Tahibacter sp. nov., isolated from a fresh water.</title>
        <authorList>
            <person name="Baek J.H."/>
            <person name="Lee J.K."/>
            <person name="Kim J.M."/>
            <person name="Jeon C.O."/>
        </authorList>
    </citation>
    <scope>NUCLEOTIDE SEQUENCE</scope>
    <source>
        <strain evidence="1">W38</strain>
    </source>
</reference>
<evidence type="ECO:0000313" key="1">
    <source>
        <dbReference type="EMBL" id="UXI69062.1"/>
    </source>
</evidence>
<dbReference type="PANTHER" id="PTHR34817:SF2">
    <property type="entry name" value="NUCLEOTIDYLTRANSFERASE"/>
    <property type="match status" value="1"/>
</dbReference>
<protein>
    <submittedName>
        <fullName evidence="1">Nucleotidyltransferase domain-containing protein</fullName>
    </submittedName>
</protein>
<dbReference type="EMBL" id="CP104694">
    <property type="protein sequence ID" value="UXI69062.1"/>
    <property type="molecule type" value="Genomic_DNA"/>
</dbReference>
<organism evidence="1 2">
    <name type="scientific">Tahibacter amnicola</name>
    <dbReference type="NCBI Taxonomy" id="2976241"/>
    <lineage>
        <taxon>Bacteria</taxon>
        <taxon>Pseudomonadati</taxon>
        <taxon>Pseudomonadota</taxon>
        <taxon>Gammaproteobacteria</taxon>
        <taxon>Lysobacterales</taxon>
        <taxon>Rhodanobacteraceae</taxon>
        <taxon>Tahibacter</taxon>
    </lineage>
</organism>
<dbReference type="RefSeq" id="WP_261696020.1">
    <property type="nucleotide sequence ID" value="NZ_CP104694.1"/>
</dbReference>
<evidence type="ECO:0000313" key="2">
    <source>
        <dbReference type="Proteomes" id="UP001064632"/>
    </source>
</evidence>